<sequence length="511" mass="54289">MSSSALLSRFAARGAASHVAIIDANGSHTYAGVVDRAARVARGLLGERTSLEGERVALLASPGAAFVAGFFGILFAGGCVVVLSPLHPAPETRYFCDDAEVKSVLVTHDLRALAGPLAADFVVRALEPLLETPGDVRAIFDGASAIDASAPALQLYTSGTTGKPKGAVITHGNIAVQQRLVGEAWGFSEQDTLLHALPLHHMHGLAIALLTALGAGATTRTMTFDAVSVWNAMDLATVFMGVPAMYHRLFLAFDAADEATRARWSLSASRLRLATSGSAALPVTIAERWRAITGKIPLERFGMTEIGVGISNVLDGERYPGCVGIPLPTVETRIVGDDGQVAETGELWIRGPSVFAGYHRREEETSKAFVADPDGGAPWFRTGDTVRREPSLGPTAPFRILGRTSVDILKSGGYKLSALEIEEVLREHPTVLEVAVIGVPDEAWGERVVACVVARPGSAPCEPEMLRTFAKERLAAYKVPKDVLLLSELPKNALGKVVKPELGRQIRASRT</sequence>
<keyword evidence="2" id="KW-0472">Membrane</keyword>
<keyword evidence="5" id="KW-0436">Ligase</keyword>
<proteinExistence type="inferred from homology"/>
<accession>A0A0K1Q5B9</accession>
<dbReference type="PATRIC" id="fig|1391654.3.peg.7621"/>
<dbReference type="KEGG" id="llu:AKJ09_07510"/>
<dbReference type="InterPro" id="IPR000873">
    <property type="entry name" value="AMP-dep_synth/lig_dom"/>
</dbReference>
<evidence type="ECO:0000313" key="6">
    <source>
        <dbReference type="Proteomes" id="UP000064967"/>
    </source>
</evidence>
<dbReference type="Gene3D" id="3.40.50.12780">
    <property type="entry name" value="N-terminal domain of ligase-like"/>
    <property type="match status" value="1"/>
</dbReference>
<dbReference type="InterPro" id="IPR042099">
    <property type="entry name" value="ANL_N_sf"/>
</dbReference>
<dbReference type="PANTHER" id="PTHR43201:SF8">
    <property type="entry name" value="ACYL-COA SYNTHETASE FAMILY MEMBER 3"/>
    <property type="match status" value="1"/>
</dbReference>
<evidence type="ECO:0000256" key="2">
    <source>
        <dbReference type="SAM" id="Phobius"/>
    </source>
</evidence>
<dbReference type="GO" id="GO:0031956">
    <property type="term" value="F:medium-chain fatty acid-CoA ligase activity"/>
    <property type="evidence" value="ECO:0007669"/>
    <property type="project" value="TreeGrafter"/>
</dbReference>
<dbReference type="AlphaFoldDB" id="A0A0K1Q5B9"/>
<feature type="transmembrane region" description="Helical" evidence="2">
    <location>
        <begin position="56"/>
        <end position="83"/>
    </location>
</feature>
<dbReference type="InterPro" id="IPR045851">
    <property type="entry name" value="AMP-bd_C_sf"/>
</dbReference>
<dbReference type="EMBL" id="CP012333">
    <property type="protein sequence ID" value="AKV00847.1"/>
    <property type="molecule type" value="Genomic_DNA"/>
</dbReference>
<evidence type="ECO:0000259" key="3">
    <source>
        <dbReference type="Pfam" id="PF00501"/>
    </source>
</evidence>
<evidence type="ECO:0000259" key="4">
    <source>
        <dbReference type="Pfam" id="PF13193"/>
    </source>
</evidence>
<name>A0A0K1Q5B9_9BACT</name>
<keyword evidence="2" id="KW-1133">Transmembrane helix</keyword>
<comment type="similarity">
    <text evidence="1">Belongs to the ATP-dependent AMP-binding enzyme family.</text>
</comment>
<gene>
    <name evidence="5" type="ORF">AKJ09_07510</name>
</gene>
<organism evidence="5 6">
    <name type="scientific">Labilithrix luteola</name>
    <dbReference type="NCBI Taxonomy" id="1391654"/>
    <lineage>
        <taxon>Bacteria</taxon>
        <taxon>Pseudomonadati</taxon>
        <taxon>Myxococcota</taxon>
        <taxon>Polyangia</taxon>
        <taxon>Polyangiales</taxon>
        <taxon>Labilitrichaceae</taxon>
        <taxon>Labilithrix</taxon>
    </lineage>
</organism>
<evidence type="ECO:0000313" key="5">
    <source>
        <dbReference type="EMBL" id="AKV00847.1"/>
    </source>
</evidence>
<dbReference type="RefSeq" id="WP_146652059.1">
    <property type="nucleotide sequence ID" value="NZ_CP012333.1"/>
</dbReference>
<protein>
    <submittedName>
        <fullName evidence="5">O-succinylbenzoic acid--CoA ligase</fullName>
    </submittedName>
</protein>
<keyword evidence="2" id="KW-0812">Transmembrane</keyword>
<dbReference type="Pfam" id="PF00501">
    <property type="entry name" value="AMP-binding"/>
    <property type="match status" value="1"/>
</dbReference>
<dbReference type="OrthoDB" id="9801302at2"/>
<feature type="domain" description="AMP-binding enzyme C-terminal" evidence="4">
    <location>
        <begin position="420"/>
        <end position="496"/>
    </location>
</feature>
<feature type="domain" description="AMP-dependent synthetase/ligase" evidence="3">
    <location>
        <begin position="12"/>
        <end position="359"/>
    </location>
</feature>
<dbReference type="Gene3D" id="3.30.300.30">
    <property type="match status" value="1"/>
</dbReference>
<dbReference type="PANTHER" id="PTHR43201">
    <property type="entry name" value="ACYL-COA SYNTHETASE"/>
    <property type="match status" value="1"/>
</dbReference>
<dbReference type="Proteomes" id="UP000064967">
    <property type="component" value="Chromosome"/>
</dbReference>
<dbReference type="STRING" id="1391654.AKJ09_07510"/>
<dbReference type="SUPFAM" id="SSF56801">
    <property type="entry name" value="Acetyl-CoA synthetase-like"/>
    <property type="match status" value="1"/>
</dbReference>
<dbReference type="InterPro" id="IPR025110">
    <property type="entry name" value="AMP-bd_C"/>
</dbReference>
<evidence type="ECO:0000256" key="1">
    <source>
        <dbReference type="ARBA" id="ARBA00006432"/>
    </source>
</evidence>
<dbReference type="CDD" id="cd05941">
    <property type="entry name" value="MCS"/>
    <property type="match status" value="1"/>
</dbReference>
<keyword evidence="6" id="KW-1185">Reference proteome</keyword>
<reference evidence="5 6" key="1">
    <citation type="submission" date="2015-08" db="EMBL/GenBank/DDBJ databases">
        <authorList>
            <person name="Babu N.S."/>
            <person name="Beckwith C.J."/>
            <person name="Beseler K.G."/>
            <person name="Brison A."/>
            <person name="Carone J.V."/>
            <person name="Caskin T.P."/>
            <person name="Diamond M."/>
            <person name="Durham M.E."/>
            <person name="Foxe J.M."/>
            <person name="Go M."/>
            <person name="Henderson B.A."/>
            <person name="Jones I.B."/>
            <person name="McGettigan J.A."/>
            <person name="Micheletti S.J."/>
            <person name="Nasrallah M.E."/>
            <person name="Ortiz D."/>
            <person name="Piller C.R."/>
            <person name="Privatt S.R."/>
            <person name="Schneider S.L."/>
            <person name="Sharp S."/>
            <person name="Smith T.C."/>
            <person name="Stanton J.D."/>
            <person name="Ullery H.E."/>
            <person name="Wilson R.J."/>
            <person name="Serrano M.G."/>
            <person name="Buck G."/>
            <person name="Lee V."/>
            <person name="Wang Y."/>
            <person name="Carvalho R."/>
            <person name="Voegtly L."/>
            <person name="Shi R."/>
            <person name="Duckworth R."/>
            <person name="Johnson A."/>
            <person name="Loviza R."/>
            <person name="Walstead R."/>
            <person name="Shah Z."/>
            <person name="Kiflezghi M."/>
            <person name="Wade K."/>
            <person name="Ball S.L."/>
            <person name="Bradley K.W."/>
            <person name="Asai D.J."/>
            <person name="Bowman C.A."/>
            <person name="Russell D.A."/>
            <person name="Pope W.H."/>
            <person name="Jacobs-Sera D."/>
            <person name="Hendrix R.W."/>
            <person name="Hatfull G.F."/>
        </authorList>
    </citation>
    <scope>NUCLEOTIDE SEQUENCE [LARGE SCALE GENOMIC DNA]</scope>
    <source>
        <strain evidence="5 6">DSM 27648</strain>
    </source>
</reference>
<dbReference type="GO" id="GO:0006631">
    <property type="term" value="P:fatty acid metabolic process"/>
    <property type="evidence" value="ECO:0007669"/>
    <property type="project" value="TreeGrafter"/>
</dbReference>
<dbReference type="Pfam" id="PF13193">
    <property type="entry name" value="AMP-binding_C"/>
    <property type="match status" value="1"/>
</dbReference>